<comment type="caution">
    <text evidence="7">The sequence shown here is derived from an EMBL/GenBank/DDBJ whole genome shotgun (WGS) entry which is preliminary data.</text>
</comment>
<evidence type="ECO:0000256" key="6">
    <source>
        <dbReference type="SAM" id="SignalP"/>
    </source>
</evidence>
<dbReference type="Proteomes" id="UP001273505">
    <property type="component" value="Unassembled WGS sequence"/>
</dbReference>
<evidence type="ECO:0000256" key="3">
    <source>
        <dbReference type="ARBA" id="ARBA00022801"/>
    </source>
</evidence>
<protein>
    <submittedName>
        <fullName evidence="7">Glycoside hydrolase family 43 protein</fullName>
    </submittedName>
</protein>
<sequence>MKKYVVALLAYCIAVTACASDDVGGYLFVTFRGAATPMTEQVYFMVSENGQRWEALNNKEPVLVSTVGEKGVRDPYIIRSADGDGFYLIATDLSIHHNPDWTRAQTAASQSIVVWESKDLVNWSAPRLVKVAPDDAGCTWAPEAIYDSENDRYMVFWASKTGRDNYSKHRIWAAHTQDFKSFSEPFVYIEKPHTVIDTTIVNEEGTFYRFSKDEAEKTITMERSEHLMGEWDLMEDFSLASLTGYEGPASFVLKSHEDGEPSHWSLLLDFYSKGEGYQAYETDNLSSGDFKAVEAMKFPFHPVRHGTVLSLSTAEFQRLNAADKTGSITVSD</sequence>
<keyword evidence="3 5" id="KW-0378">Hydrolase</keyword>
<accession>A0ABU4RZD8</accession>
<evidence type="ECO:0000256" key="5">
    <source>
        <dbReference type="RuleBase" id="RU361187"/>
    </source>
</evidence>
<dbReference type="InterPro" id="IPR050727">
    <property type="entry name" value="GH43_arabinanases"/>
</dbReference>
<dbReference type="EMBL" id="JAXAFO010000008">
    <property type="protein sequence ID" value="MDX6848963.1"/>
    <property type="molecule type" value="Genomic_DNA"/>
</dbReference>
<comment type="pathway">
    <text evidence="1">Glycan metabolism; L-arabinan degradation.</text>
</comment>
<feature type="signal peptide" evidence="6">
    <location>
        <begin position="1"/>
        <end position="19"/>
    </location>
</feature>
<dbReference type="RefSeq" id="WP_302723456.1">
    <property type="nucleotide sequence ID" value="NZ_JAULRU010000617.1"/>
</dbReference>
<feature type="chain" id="PRO_5047534213" evidence="6">
    <location>
        <begin position="20"/>
        <end position="332"/>
    </location>
</feature>
<comment type="similarity">
    <text evidence="2 5">Belongs to the glycosyl hydrolase 43 family.</text>
</comment>
<dbReference type="SUPFAM" id="SSF75005">
    <property type="entry name" value="Arabinanase/levansucrase/invertase"/>
    <property type="match status" value="1"/>
</dbReference>
<dbReference type="CDD" id="cd08983">
    <property type="entry name" value="GH43_Bt3655-like"/>
    <property type="match status" value="1"/>
</dbReference>
<dbReference type="Pfam" id="PF04616">
    <property type="entry name" value="Glyco_hydro_43"/>
    <property type="match status" value="1"/>
</dbReference>
<dbReference type="InterPro" id="IPR006710">
    <property type="entry name" value="Glyco_hydro_43"/>
</dbReference>
<keyword evidence="6" id="KW-0732">Signal</keyword>
<keyword evidence="4 5" id="KW-0326">Glycosidase</keyword>
<dbReference type="InterPro" id="IPR023296">
    <property type="entry name" value="Glyco_hydro_beta-prop_sf"/>
</dbReference>
<dbReference type="Gene3D" id="2.115.10.20">
    <property type="entry name" value="Glycosyl hydrolase domain, family 43"/>
    <property type="match status" value="1"/>
</dbReference>
<evidence type="ECO:0000256" key="1">
    <source>
        <dbReference type="ARBA" id="ARBA00004834"/>
    </source>
</evidence>
<evidence type="ECO:0000256" key="4">
    <source>
        <dbReference type="ARBA" id="ARBA00023295"/>
    </source>
</evidence>
<dbReference type="PROSITE" id="PS51257">
    <property type="entry name" value="PROKAR_LIPOPROTEIN"/>
    <property type="match status" value="1"/>
</dbReference>
<reference evidence="7 8" key="1">
    <citation type="submission" date="2023-11" db="EMBL/GenBank/DDBJ databases">
        <title>Gilvimarinus fulvus sp. nov., isolated from the surface of Kelp.</title>
        <authorList>
            <person name="Sun Y.Y."/>
            <person name="Gong Y."/>
            <person name="Du Z.J."/>
        </authorList>
    </citation>
    <scope>NUCLEOTIDE SEQUENCE [LARGE SCALE GENOMIC DNA]</scope>
    <source>
        <strain evidence="7 8">SDUM040013</strain>
    </source>
</reference>
<gene>
    <name evidence="7" type="ORF">SCD92_06300</name>
</gene>
<proteinExistence type="inferred from homology"/>
<name>A0ABU4RZD8_9GAMM</name>
<evidence type="ECO:0000313" key="7">
    <source>
        <dbReference type="EMBL" id="MDX6848963.1"/>
    </source>
</evidence>
<dbReference type="GO" id="GO:0016787">
    <property type="term" value="F:hydrolase activity"/>
    <property type="evidence" value="ECO:0007669"/>
    <property type="project" value="UniProtKB-KW"/>
</dbReference>
<keyword evidence="8" id="KW-1185">Reference proteome</keyword>
<dbReference type="PANTHER" id="PTHR43301:SF3">
    <property type="entry name" value="ARABINAN ENDO-1,5-ALPHA-L-ARABINOSIDASE A-RELATED"/>
    <property type="match status" value="1"/>
</dbReference>
<evidence type="ECO:0000313" key="8">
    <source>
        <dbReference type="Proteomes" id="UP001273505"/>
    </source>
</evidence>
<organism evidence="7 8">
    <name type="scientific">Gilvimarinus gilvus</name>
    <dbReference type="NCBI Taxonomy" id="3058038"/>
    <lineage>
        <taxon>Bacteria</taxon>
        <taxon>Pseudomonadati</taxon>
        <taxon>Pseudomonadota</taxon>
        <taxon>Gammaproteobacteria</taxon>
        <taxon>Cellvibrionales</taxon>
        <taxon>Cellvibrionaceae</taxon>
        <taxon>Gilvimarinus</taxon>
    </lineage>
</organism>
<evidence type="ECO:0000256" key="2">
    <source>
        <dbReference type="ARBA" id="ARBA00009865"/>
    </source>
</evidence>
<dbReference type="PANTHER" id="PTHR43301">
    <property type="entry name" value="ARABINAN ENDO-1,5-ALPHA-L-ARABINOSIDASE"/>
    <property type="match status" value="1"/>
</dbReference>